<comment type="similarity">
    <text evidence="1 4">Belongs to the glycosyl hydrolase 17 family.</text>
</comment>
<dbReference type="SUPFAM" id="SSF51445">
    <property type="entry name" value="(Trans)glycosidases"/>
    <property type="match status" value="1"/>
</dbReference>
<accession>A0AAD8WTA4</accession>
<evidence type="ECO:0000313" key="5">
    <source>
        <dbReference type="EMBL" id="KAK1679800.1"/>
    </source>
</evidence>
<keyword evidence="6" id="KW-1185">Reference proteome</keyword>
<dbReference type="InterPro" id="IPR000490">
    <property type="entry name" value="Glyco_hydro_17"/>
</dbReference>
<keyword evidence="2" id="KW-0378">Hydrolase</keyword>
<dbReference type="PANTHER" id="PTHR32227">
    <property type="entry name" value="GLUCAN ENDO-1,3-BETA-GLUCOSIDASE BG1-RELATED-RELATED"/>
    <property type="match status" value="1"/>
</dbReference>
<keyword evidence="3" id="KW-0326">Glycosidase</keyword>
<sequence>MWGPRARAPLPCLWASPEAVAVGVSIGINYGKIADNLPSPSRVSWLVQPMQVAKVKLYNADHSILTVFHGSSLELIIGNGNEKLSAMIDMSTAHAWVQDHVLPYLSCTDTRITYITAGN</sequence>
<dbReference type="GO" id="GO:0004553">
    <property type="term" value="F:hydrolase activity, hydrolyzing O-glycosyl compounds"/>
    <property type="evidence" value="ECO:0007669"/>
    <property type="project" value="InterPro"/>
</dbReference>
<reference evidence="5" key="1">
    <citation type="submission" date="2023-07" db="EMBL/GenBank/DDBJ databases">
        <title>A chromosome-level genome assembly of Lolium multiflorum.</title>
        <authorList>
            <person name="Chen Y."/>
            <person name="Copetti D."/>
            <person name="Kolliker R."/>
            <person name="Studer B."/>
        </authorList>
    </citation>
    <scope>NUCLEOTIDE SEQUENCE</scope>
    <source>
        <strain evidence="5">02402/16</strain>
        <tissue evidence="5">Leaf</tissue>
    </source>
</reference>
<dbReference type="InterPro" id="IPR017853">
    <property type="entry name" value="GH"/>
</dbReference>
<proteinExistence type="inferred from homology"/>
<evidence type="ECO:0000256" key="1">
    <source>
        <dbReference type="ARBA" id="ARBA00008773"/>
    </source>
</evidence>
<dbReference type="Gene3D" id="3.20.20.80">
    <property type="entry name" value="Glycosidases"/>
    <property type="match status" value="1"/>
</dbReference>
<dbReference type="AlphaFoldDB" id="A0AAD8WTA4"/>
<dbReference type="GO" id="GO:0005975">
    <property type="term" value="P:carbohydrate metabolic process"/>
    <property type="evidence" value="ECO:0007669"/>
    <property type="project" value="InterPro"/>
</dbReference>
<gene>
    <name evidence="5" type="ORF">QYE76_040648</name>
</gene>
<dbReference type="EMBL" id="JAUUTY010000002">
    <property type="protein sequence ID" value="KAK1679800.1"/>
    <property type="molecule type" value="Genomic_DNA"/>
</dbReference>
<comment type="caution">
    <text evidence="5">The sequence shown here is derived from an EMBL/GenBank/DDBJ whole genome shotgun (WGS) entry which is preliminary data.</text>
</comment>
<protein>
    <recommendedName>
        <fullName evidence="7">Glucan endo-1,3-beta-D-glucosidase</fullName>
    </recommendedName>
</protein>
<organism evidence="5 6">
    <name type="scientific">Lolium multiflorum</name>
    <name type="common">Italian ryegrass</name>
    <name type="synonym">Lolium perenne subsp. multiflorum</name>
    <dbReference type="NCBI Taxonomy" id="4521"/>
    <lineage>
        <taxon>Eukaryota</taxon>
        <taxon>Viridiplantae</taxon>
        <taxon>Streptophyta</taxon>
        <taxon>Embryophyta</taxon>
        <taxon>Tracheophyta</taxon>
        <taxon>Spermatophyta</taxon>
        <taxon>Magnoliopsida</taxon>
        <taxon>Liliopsida</taxon>
        <taxon>Poales</taxon>
        <taxon>Poaceae</taxon>
        <taxon>BOP clade</taxon>
        <taxon>Pooideae</taxon>
        <taxon>Poodae</taxon>
        <taxon>Poeae</taxon>
        <taxon>Poeae Chloroplast Group 2 (Poeae type)</taxon>
        <taxon>Loliodinae</taxon>
        <taxon>Loliinae</taxon>
        <taxon>Lolium</taxon>
    </lineage>
</organism>
<dbReference type="Pfam" id="PF00332">
    <property type="entry name" value="Glyco_hydro_17"/>
    <property type="match status" value="1"/>
</dbReference>
<dbReference type="Proteomes" id="UP001231189">
    <property type="component" value="Unassembled WGS sequence"/>
</dbReference>
<name>A0AAD8WTA4_LOLMU</name>
<evidence type="ECO:0000256" key="3">
    <source>
        <dbReference type="ARBA" id="ARBA00023295"/>
    </source>
</evidence>
<evidence type="ECO:0000313" key="6">
    <source>
        <dbReference type="Proteomes" id="UP001231189"/>
    </source>
</evidence>
<evidence type="ECO:0000256" key="2">
    <source>
        <dbReference type="ARBA" id="ARBA00022801"/>
    </source>
</evidence>
<dbReference type="InterPro" id="IPR044965">
    <property type="entry name" value="Glyco_hydro_17_plant"/>
</dbReference>
<evidence type="ECO:0000256" key="4">
    <source>
        <dbReference type="RuleBase" id="RU004335"/>
    </source>
</evidence>
<evidence type="ECO:0008006" key="7">
    <source>
        <dbReference type="Google" id="ProtNLM"/>
    </source>
</evidence>